<evidence type="ECO:0000313" key="8">
    <source>
        <dbReference type="Proteomes" id="UP001497516"/>
    </source>
</evidence>
<feature type="domain" description="HMA" evidence="6">
    <location>
        <begin position="1"/>
        <end position="56"/>
    </location>
</feature>
<dbReference type="AlphaFoldDB" id="A0AAV2FFP2"/>
<dbReference type="InterPro" id="IPR036163">
    <property type="entry name" value="HMA_dom_sf"/>
</dbReference>
<dbReference type="Gene3D" id="3.30.70.100">
    <property type="match status" value="1"/>
</dbReference>
<dbReference type="EMBL" id="OZ034819">
    <property type="protein sequence ID" value="CAL1397086.1"/>
    <property type="molecule type" value="Genomic_DNA"/>
</dbReference>
<dbReference type="PROSITE" id="PS50846">
    <property type="entry name" value="HMA_2"/>
    <property type="match status" value="1"/>
</dbReference>
<dbReference type="GO" id="GO:0046872">
    <property type="term" value="F:metal ion binding"/>
    <property type="evidence" value="ECO:0007669"/>
    <property type="project" value="UniProtKB-KW"/>
</dbReference>
<proteinExistence type="inferred from homology"/>
<dbReference type="Proteomes" id="UP001497516">
    <property type="component" value="Chromosome 6"/>
</dbReference>
<comment type="similarity">
    <text evidence="4">Belongs to the HIPP family.</text>
</comment>
<dbReference type="PANTHER" id="PTHR46195">
    <property type="entry name" value="HEAVY METAL-ASSOCIATED ISOPRENYLATED PLANT PROTEIN 7"/>
    <property type="match status" value="1"/>
</dbReference>
<dbReference type="InterPro" id="IPR006121">
    <property type="entry name" value="HMA_dom"/>
</dbReference>
<keyword evidence="2" id="KW-0479">Metal-binding</keyword>
<reference evidence="7 8" key="1">
    <citation type="submission" date="2024-04" db="EMBL/GenBank/DDBJ databases">
        <authorList>
            <person name="Fracassetti M."/>
        </authorList>
    </citation>
    <scope>NUCLEOTIDE SEQUENCE [LARGE SCALE GENOMIC DNA]</scope>
</reference>
<keyword evidence="1" id="KW-0488">Methylation</keyword>
<evidence type="ECO:0000256" key="5">
    <source>
        <dbReference type="SAM" id="MobiDB-lite"/>
    </source>
</evidence>
<protein>
    <recommendedName>
        <fullName evidence="6">HMA domain-containing protein</fullName>
    </recommendedName>
</protein>
<dbReference type="SUPFAM" id="SSF55008">
    <property type="entry name" value="HMA, heavy metal-associated domain"/>
    <property type="match status" value="1"/>
</dbReference>
<dbReference type="Pfam" id="PF00403">
    <property type="entry name" value="HMA"/>
    <property type="match status" value="1"/>
</dbReference>
<organism evidence="7 8">
    <name type="scientific">Linum trigynum</name>
    <dbReference type="NCBI Taxonomy" id="586398"/>
    <lineage>
        <taxon>Eukaryota</taxon>
        <taxon>Viridiplantae</taxon>
        <taxon>Streptophyta</taxon>
        <taxon>Embryophyta</taxon>
        <taxon>Tracheophyta</taxon>
        <taxon>Spermatophyta</taxon>
        <taxon>Magnoliopsida</taxon>
        <taxon>eudicotyledons</taxon>
        <taxon>Gunneridae</taxon>
        <taxon>Pentapetalae</taxon>
        <taxon>rosids</taxon>
        <taxon>fabids</taxon>
        <taxon>Malpighiales</taxon>
        <taxon>Linaceae</taxon>
        <taxon>Linum</taxon>
    </lineage>
</organism>
<dbReference type="CDD" id="cd00371">
    <property type="entry name" value="HMA"/>
    <property type="match status" value="1"/>
</dbReference>
<accession>A0AAV2FFP2</accession>
<evidence type="ECO:0000256" key="4">
    <source>
        <dbReference type="ARBA" id="ARBA00024045"/>
    </source>
</evidence>
<keyword evidence="3" id="KW-0636">Prenylation</keyword>
<evidence type="ECO:0000256" key="3">
    <source>
        <dbReference type="ARBA" id="ARBA00023289"/>
    </source>
</evidence>
<keyword evidence="8" id="KW-1185">Reference proteome</keyword>
<evidence type="ECO:0000256" key="1">
    <source>
        <dbReference type="ARBA" id="ARBA00022481"/>
    </source>
</evidence>
<gene>
    <name evidence="7" type="ORF">LTRI10_LOCUS37413</name>
</gene>
<feature type="region of interest" description="Disordered" evidence="5">
    <location>
        <begin position="61"/>
        <end position="88"/>
    </location>
</feature>
<evidence type="ECO:0000256" key="2">
    <source>
        <dbReference type="ARBA" id="ARBA00022723"/>
    </source>
</evidence>
<dbReference type="PANTHER" id="PTHR46195:SF18">
    <property type="entry name" value="SUPEROXIDE DISMUTASE 1 COPPER CHAPERONE-LIKE PROTEIN"/>
    <property type="match status" value="1"/>
</dbReference>
<evidence type="ECO:0000313" key="7">
    <source>
        <dbReference type="EMBL" id="CAL1397086.1"/>
    </source>
</evidence>
<sequence>MHCNACERVVAKTISKFKGVEKFTTQMHKHKVVVTGRNLDPQKLLKKLRKKTGKKRAEIVAADDGGGQKEKVDDDGGGGEGAVDGSGMEMVTTTPPAGVLVPFYYCQPDYYYYVWPWRHPSYEVYFTAFSDENANACLVM</sequence>
<keyword evidence="3" id="KW-0449">Lipoprotein</keyword>
<name>A0AAV2FFP2_9ROSI</name>
<evidence type="ECO:0000259" key="6">
    <source>
        <dbReference type="PROSITE" id="PS50846"/>
    </source>
</evidence>
<dbReference type="InterPro" id="IPR044577">
    <property type="entry name" value="HIPP4/7/8/17/18/19"/>
</dbReference>